<dbReference type="InterPro" id="IPR005234">
    <property type="entry name" value="ScpB_csome_segregation"/>
</dbReference>
<keyword evidence="1" id="KW-0963">Cytoplasm</keyword>
<evidence type="ECO:0000256" key="3">
    <source>
        <dbReference type="ARBA" id="ARBA00022829"/>
    </source>
</evidence>
<name>A0A1F6T3R8_9PROT</name>
<dbReference type="InterPro" id="IPR036388">
    <property type="entry name" value="WH-like_DNA-bd_sf"/>
</dbReference>
<dbReference type="PIRSF" id="PIRSF019345">
    <property type="entry name" value="ScpB"/>
    <property type="match status" value="1"/>
</dbReference>
<dbReference type="InterPro" id="IPR036390">
    <property type="entry name" value="WH_DNA-bd_sf"/>
</dbReference>
<accession>A0A1F6T3R8</accession>
<dbReference type="PANTHER" id="PTHR34298:SF2">
    <property type="entry name" value="SEGREGATION AND CONDENSATION PROTEIN B"/>
    <property type="match status" value="1"/>
</dbReference>
<evidence type="ECO:0000256" key="4">
    <source>
        <dbReference type="ARBA" id="ARBA00023306"/>
    </source>
</evidence>
<protein>
    <submittedName>
        <fullName evidence="5">SMC-Scp complex subunit ScpB</fullName>
    </submittedName>
</protein>
<dbReference type="AlphaFoldDB" id="A0A1F6T3R8"/>
<reference evidence="5 6" key="1">
    <citation type="journal article" date="2016" name="Nat. Commun.">
        <title>Thousands of microbial genomes shed light on interconnected biogeochemical processes in an aquifer system.</title>
        <authorList>
            <person name="Anantharaman K."/>
            <person name="Brown C.T."/>
            <person name="Hug L.A."/>
            <person name="Sharon I."/>
            <person name="Castelle C.J."/>
            <person name="Probst A.J."/>
            <person name="Thomas B.C."/>
            <person name="Singh A."/>
            <person name="Wilkins M.J."/>
            <person name="Karaoz U."/>
            <person name="Brodie E.L."/>
            <person name="Williams K.H."/>
            <person name="Hubbard S.S."/>
            <person name="Banfield J.F."/>
        </authorList>
    </citation>
    <scope>NUCLEOTIDE SEQUENCE [LARGE SCALE GENOMIC DNA]</scope>
</reference>
<evidence type="ECO:0000313" key="5">
    <source>
        <dbReference type="EMBL" id="OGI39801.1"/>
    </source>
</evidence>
<organism evidence="5 6">
    <name type="scientific">Candidatus Muproteobacteria bacterium RBG_16_64_10</name>
    <dbReference type="NCBI Taxonomy" id="1817757"/>
    <lineage>
        <taxon>Bacteria</taxon>
        <taxon>Pseudomonadati</taxon>
        <taxon>Pseudomonadota</taxon>
        <taxon>Candidatus Muproteobacteria</taxon>
    </lineage>
</organism>
<dbReference type="GO" id="GO:0051304">
    <property type="term" value="P:chromosome separation"/>
    <property type="evidence" value="ECO:0007669"/>
    <property type="project" value="InterPro"/>
</dbReference>
<feature type="non-terminal residue" evidence="5">
    <location>
        <position position="178"/>
    </location>
</feature>
<dbReference type="SUPFAM" id="SSF46785">
    <property type="entry name" value="Winged helix' DNA-binding domain"/>
    <property type="match status" value="2"/>
</dbReference>
<evidence type="ECO:0000313" key="6">
    <source>
        <dbReference type="Proteomes" id="UP000179334"/>
    </source>
</evidence>
<keyword evidence="4" id="KW-0131">Cell cycle</keyword>
<evidence type="ECO:0000256" key="1">
    <source>
        <dbReference type="ARBA" id="ARBA00022490"/>
    </source>
</evidence>
<gene>
    <name evidence="5" type="ORF">A2V91_03325</name>
</gene>
<dbReference type="NCBIfam" id="TIGR00281">
    <property type="entry name" value="SMC-Scp complex subunit ScpB"/>
    <property type="match status" value="1"/>
</dbReference>
<dbReference type="Pfam" id="PF04079">
    <property type="entry name" value="SMC_ScpB"/>
    <property type="match status" value="1"/>
</dbReference>
<dbReference type="Proteomes" id="UP000179334">
    <property type="component" value="Unassembled WGS sequence"/>
</dbReference>
<dbReference type="Gene3D" id="1.10.10.10">
    <property type="entry name" value="Winged helix-like DNA-binding domain superfamily/Winged helix DNA-binding domain"/>
    <property type="match status" value="2"/>
</dbReference>
<keyword evidence="2" id="KW-0132">Cell division</keyword>
<comment type="caution">
    <text evidence="5">The sequence shown here is derived from an EMBL/GenBank/DDBJ whole genome shotgun (WGS) entry which is preliminary data.</text>
</comment>
<dbReference type="PANTHER" id="PTHR34298">
    <property type="entry name" value="SEGREGATION AND CONDENSATION PROTEIN B"/>
    <property type="match status" value="1"/>
</dbReference>
<sequence length="178" mass="20304">MSEINPELRNIVEAALLVAGQPLTIEKMLAMFPEGSEPSREDIRAVLDALAADYAERGVELKQIDRGFRIQTRDRYAEYVARLLEERPQRYTRALLETLAIIAYRQPVTRGEIEHIRGVSVSTDIVRTLTERGWIREVGRRDVPGRPALLGTTREFLEHFNLKTLEDLPPLAALRSLE</sequence>
<evidence type="ECO:0000256" key="2">
    <source>
        <dbReference type="ARBA" id="ARBA00022618"/>
    </source>
</evidence>
<keyword evidence="3" id="KW-0159">Chromosome partition</keyword>
<dbReference type="GO" id="GO:0051301">
    <property type="term" value="P:cell division"/>
    <property type="evidence" value="ECO:0007669"/>
    <property type="project" value="UniProtKB-KW"/>
</dbReference>
<dbReference type="EMBL" id="MFSR01000038">
    <property type="protein sequence ID" value="OGI39801.1"/>
    <property type="molecule type" value="Genomic_DNA"/>
</dbReference>
<proteinExistence type="predicted"/>